<name>A0A9R1VYK4_LACSA</name>
<protein>
    <recommendedName>
        <fullName evidence="1">Replication protein A 70 kDa DNA-binding subunit B/D first OB fold domain-containing protein</fullName>
    </recommendedName>
</protein>
<feature type="domain" description="Replication protein A 70 kDa DNA-binding subunit B/D first OB fold" evidence="1">
    <location>
        <begin position="7"/>
        <end position="101"/>
    </location>
</feature>
<reference evidence="2 3" key="1">
    <citation type="journal article" date="2017" name="Nat. Commun.">
        <title>Genome assembly with in vitro proximity ligation data and whole-genome triplication in lettuce.</title>
        <authorList>
            <person name="Reyes-Chin-Wo S."/>
            <person name="Wang Z."/>
            <person name="Yang X."/>
            <person name="Kozik A."/>
            <person name="Arikit S."/>
            <person name="Song C."/>
            <person name="Xia L."/>
            <person name="Froenicke L."/>
            <person name="Lavelle D.O."/>
            <person name="Truco M.J."/>
            <person name="Xia R."/>
            <person name="Zhu S."/>
            <person name="Xu C."/>
            <person name="Xu H."/>
            <person name="Xu X."/>
            <person name="Cox K."/>
            <person name="Korf I."/>
            <person name="Meyers B.C."/>
            <person name="Michelmore R.W."/>
        </authorList>
    </citation>
    <scope>NUCLEOTIDE SEQUENCE [LARGE SCALE GENOMIC DNA]</scope>
    <source>
        <strain evidence="3">cv. Salinas</strain>
        <tissue evidence="2">Seedlings</tissue>
    </source>
</reference>
<evidence type="ECO:0000259" key="1">
    <source>
        <dbReference type="Pfam" id="PF02721"/>
    </source>
</evidence>
<comment type="caution">
    <text evidence="2">The sequence shown here is derived from an EMBL/GenBank/DDBJ whole genome shotgun (WGS) entry which is preliminary data.</text>
</comment>
<dbReference type="Gene3D" id="2.40.50.140">
    <property type="entry name" value="Nucleic acid-binding proteins"/>
    <property type="match status" value="1"/>
</dbReference>
<dbReference type="AlphaFoldDB" id="A0A9R1VYK4"/>
<dbReference type="EMBL" id="NBSK02000004">
    <property type="protein sequence ID" value="KAJ0213944.1"/>
    <property type="molecule type" value="Genomic_DNA"/>
</dbReference>
<keyword evidence="3" id="KW-1185">Reference proteome</keyword>
<accession>A0A9R1VYK4</accession>
<dbReference type="Pfam" id="PF02721">
    <property type="entry name" value="DUF223"/>
    <property type="match status" value="1"/>
</dbReference>
<proteinExistence type="predicted"/>
<organism evidence="2 3">
    <name type="scientific">Lactuca sativa</name>
    <name type="common">Garden lettuce</name>
    <dbReference type="NCBI Taxonomy" id="4236"/>
    <lineage>
        <taxon>Eukaryota</taxon>
        <taxon>Viridiplantae</taxon>
        <taxon>Streptophyta</taxon>
        <taxon>Embryophyta</taxon>
        <taxon>Tracheophyta</taxon>
        <taxon>Spermatophyta</taxon>
        <taxon>Magnoliopsida</taxon>
        <taxon>eudicotyledons</taxon>
        <taxon>Gunneridae</taxon>
        <taxon>Pentapetalae</taxon>
        <taxon>asterids</taxon>
        <taxon>campanulids</taxon>
        <taxon>Asterales</taxon>
        <taxon>Asteraceae</taxon>
        <taxon>Cichorioideae</taxon>
        <taxon>Cichorieae</taxon>
        <taxon>Lactucinae</taxon>
        <taxon>Lactuca</taxon>
    </lineage>
</organism>
<sequence>MENRKISMISELALSQDDYTIKVRVIRLWRQTSWNQQLRMIRMILMDEMGLKIECNVDKPFASLQGKSFEEYGDYYIHKPTLGLNEGAIKFVDGPHKLYFQYTMKMLLETFSGVFNWNLQRIDKKRKSHSKWRI</sequence>
<dbReference type="InterPro" id="IPR003871">
    <property type="entry name" value="RFA1B/D_OB_1st"/>
</dbReference>
<dbReference type="SUPFAM" id="SSF50249">
    <property type="entry name" value="Nucleic acid-binding proteins"/>
    <property type="match status" value="1"/>
</dbReference>
<dbReference type="Proteomes" id="UP000235145">
    <property type="component" value="Unassembled WGS sequence"/>
</dbReference>
<evidence type="ECO:0000313" key="3">
    <source>
        <dbReference type="Proteomes" id="UP000235145"/>
    </source>
</evidence>
<dbReference type="InterPro" id="IPR012340">
    <property type="entry name" value="NA-bd_OB-fold"/>
</dbReference>
<gene>
    <name evidence="2" type="ORF">LSAT_V11C400197330</name>
</gene>
<evidence type="ECO:0000313" key="2">
    <source>
        <dbReference type="EMBL" id="KAJ0213944.1"/>
    </source>
</evidence>